<feature type="transmembrane region" description="Helical" evidence="6">
    <location>
        <begin position="769"/>
        <end position="790"/>
    </location>
</feature>
<dbReference type="AlphaFoldDB" id="A0A3E5GII5"/>
<feature type="transmembrane region" description="Helical" evidence="6">
    <location>
        <begin position="303"/>
        <end position="334"/>
    </location>
</feature>
<feature type="transmembrane region" description="Helical" evidence="6">
    <location>
        <begin position="858"/>
        <end position="877"/>
    </location>
</feature>
<feature type="transmembrane region" description="Helical" evidence="6">
    <location>
        <begin position="12"/>
        <end position="29"/>
    </location>
</feature>
<reference evidence="8 9" key="1">
    <citation type="submission" date="2018-08" db="EMBL/GenBank/DDBJ databases">
        <title>A genome reference for cultivated species of the human gut microbiota.</title>
        <authorList>
            <person name="Zou Y."/>
            <person name="Xue W."/>
            <person name="Luo G."/>
        </authorList>
    </citation>
    <scope>NUCLEOTIDE SEQUENCE [LARGE SCALE GENOMIC DNA]</scope>
    <source>
        <strain evidence="8 9">OM02-16</strain>
    </source>
</reference>
<evidence type="ECO:0000259" key="7">
    <source>
        <dbReference type="Pfam" id="PF02687"/>
    </source>
</evidence>
<feature type="transmembrane region" description="Helical" evidence="6">
    <location>
        <begin position="402"/>
        <end position="420"/>
    </location>
</feature>
<evidence type="ECO:0000313" key="8">
    <source>
        <dbReference type="EMBL" id="RGO34537.1"/>
    </source>
</evidence>
<evidence type="ECO:0000313" key="9">
    <source>
        <dbReference type="Proteomes" id="UP000261285"/>
    </source>
</evidence>
<feature type="transmembrane region" description="Helical" evidence="6">
    <location>
        <begin position="75"/>
        <end position="96"/>
    </location>
</feature>
<keyword evidence="4 6" id="KW-1133">Transmembrane helix</keyword>
<name>A0A3E5GII5_9FIRM</name>
<feature type="transmembrane region" description="Helical" evidence="6">
    <location>
        <begin position="217"/>
        <end position="237"/>
    </location>
</feature>
<evidence type="ECO:0000256" key="3">
    <source>
        <dbReference type="ARBA" id="ARBA00022692"/>
    </source>
</evidence>
<keyword evidence="2" id="KW-1003">Cell membrane</keyword>
<sequence length="894" mass="103264">MRMEEKKRRMNIILGIILQIYFLFPWMNITGERKNFIMYVIAVLRNHSCADTYNTTFLDGAADALPLDIHTLAKTFTVCVMLYVVLEVIETIRLICNIKGWEIKFLSIIELIGLFAMLSVVAEIGLNSSWSSAGTIQVFPMYLLGYLAVFPIWTGIRLLMHKSMEEWEESGEQILKTQENDKHYKQERKRRLYFPGKYSKLYYHVLWENFKYHWRDFSFLFVSVLLSAAFLFIGFGMREAFSGSYGYDNELLGLGLTEIMKDCLIVIVLISLFLITVVMVFYRKKRMADDGIFRTLGMRSNAVFWSWIGELLAGFAVALVTAFVIGRAILFGIYAAVIQHFPKIDMKSEVSWKVYLITAIVIAVICLFAFGISGDIHAGERSADARNAAVKSEKIPGIYRKAGALISGLLGVIVLYLYTQRRFSESIFLLCGFFLCLYVFLYNIGAMILRKKETSMDQYLRTLPEEHMIRHRYQTTVKYLTLMIVIHVCVMSFFSVKVVSNRIADKTDTLYPYDYVWLANSNDTGIIEKLKQECKAEVTSIPMVRATTIDNTERLEGPFDLVWQQGQNIGISESSYRKLKKAVGEKPKKHLNLDKNGKKIYVVYQQDQGTKAKPIDHYQLMIHPNLHIGQPLFGFDTMEHQTYYPVRTITGSETSSLIGAFKQGKYENLIVFADAYFDKIKDYWKTTDMSTGEKIKTSDAVLEENIHEWPTKLVLANVPEKYQKKADQLTIDFAKQHAYDESFDSLVKSTYTKTEAAKKRQMERILECVMNGFVLIILSVISMLLLHMKVQMELPDMRKRYQFMNRLGMNRRERICIEKKEISRFVTIPSVIAVIVTVLYSGIVFGLRDYHLNDVKNYVINAGVLWIIYFILQWLNLKWLEDTIVKKIEKGADL</sequence>
<keyword evidence="3 6" id="KW-0812">Transmembrane</keyword>
<dbReference type="EMBL" id="QSVN01000002">
    <property type="protein sequence ID" value="RGO34537.1"/>
    <property type="molecule type" value="Genomic_DNA"/>
</dbReference>
<dbReference type="InterPro" id="IPR052536">
    <property type="entry name" value="ABC-4_Integral_Memb_Prot"/>
</dbReference>
<dbReference type="Proteomes" id="UP000261285">
    <property type="component" value="Unassembled WGS sequence"/>
</dbReference>
<protein>
    <submittedName>
        <fullName evidence="8">ABC transporter permease</fullName>
    </submittedName>
</protein>
<accession>A0A3E5GII5</accession>
<gene>
    <name evidence="8" type="ORF">DXB16_03350</name>
</gene>
<feature type="transmembrane region" description="Helical" evidence="6">
    <location>
        <begin position="138"/>
        <end position="160"/>
    </location>
</feature>
<dbReference type="Pfam" id="PF02687">
    <property type="entry name" value="FtsX"/>
    <property type="match status" value="1"/>
</dbReference>
<keyword evidence="5 6" id="KW-0472">Membrane</keyword>
<feature type="domain" description="ABC3 transporter permease C-terminal" evidence="7">
    <location>
        <begin position="264"/>
        <end position="372"/>
    </location>
</feature>
<feature type="transmembrane region" description="Helical" evidence="6">
    <location>
        <begin position="108"/>
        <end position="126"/>
    </location>
</feature>
<dbReference type="PANTHER" id="PTHR46795">
    <property type="entry name" value="ABC TRANSPORTER PERMEASE-RELATED-RELATED"/>
    <property type="match status" value="1"/>
</dbReference>
<feature type="transmembrane region" description="Helical" evidence="6">
    <location>
        <begin position="822"/>
        <end position="846"/>
    </location>
</feature>
<evidence type="ECO:0000256" key="4">
    <source>
        <dbReference type="ARBA" id="ARBA00022989"/>
    </source>
</evidence>
<feature type="transmembrane region" description="Helical" evidence="6">
    <location>
        <begin position="264"/>
        <end position="282"/>
    </location>
</feature>
<feature type="transmembrane region" description="Helical" evidence="6">
    <location>
        <begin position="426"/>
        <end position="449"/>
    </location>
</feature>
<comment type="subcellular location">
    <subcellularLocation>
        <location evidence="1">Cell membrane</location>
        <topology evidence="1">Multi-pass membrane protein</topology>
    </subcellularLocation>
</comment>
<dbReference type="PANTHER" id="PTHR46795:SF3">
    <property type="entry name" value="ABC TRANSPORTER PERMEASE"/>
    <property type="match status" value="1"/>
</dbReference>
<evidence type="ECO:0000256" key="2">
    <source>
        <dbReference type="ARBA" id="ARBA00022475"/>
    </source>
</evidence>
<evidence type="ECO:0000256" key="1">
    <source>
        <dbReference type="ARBA" id="ARBA00004651"/>
    </source>
</evidence>
<proteinExistence type="predicted"/>
<evidence type="ECO:0000256" key="6">
    <source>
        <dbReference type="SAM" id="Phobius"/>
    </source>
</evidence>
<evidence type="ECO:0000256" key="5">
    <source>
        <dbReference type="ARBA" id="ARBA00023136"/>
    </source>
</evidence>
<dbReference type="InterPro" id="IPR003838">
    <property type="entry name" value="ABC3_permease_C"/>
</dbReference>
<dbReference type="GO" id="GO:0005886">
    <property type="term" value="C:plasma membrane"/>
    <property type="evidence" value="ECO:0007669"/>
    <property type="project" value="UniProtKB-SubCell"/>
</dbReference>
<feature type="transmembrane region" description="Helical" evidence="6">
    <location>
        <begin position="477"/>
        <end position="496"/>
    </location>
</feature>
<feature type="transmembrane region" description="Helical" evidence="6">
    <location>
        <begin position="354"/>
        <end position="372"/>
    </location>
</feature>
<organism evidence="8 9">
    <name type="scientific">Dorea longicatena</name>
    <dbReference type="NCBI Taxonomy" id="88431"/>
    <lineage>
        <taxon>Bacteria</taxon>
        <taxon>Bacillati</taxon>
        <taxon>Bacillota</taxon>
        <taxon>Clostridia</taxon>
        <taxon>Lachnospirales</taxon>
        <taxon>Lachnospiraceae</taxon>
        <taxon>Dorea</taxon>
    </lineage>
</organism>
<comment type="caution">
    <text evidence="8">The sequence shown here is derived from an EMBL/GenBank/DDBJ whole genome shotgun (WGS) entry which is preliminary data.</text>
</comment>